<comment type="similarity">
    <text evidence="1 5">Belongs to the flavin oxidoreductase frp family.</text>
</comment>
<organism evidence="9 10">
    <name type="scientific">Mobiluncus mulieris</name>
    <dbReference type="NCBI Taxonomy" id="2052"/>
    <lineage>
        <taxon>Bacteria</taxon>
        <taxon>Bacillati</taxon>
        <taxon>Actinomycetota</taxon>
        <taxon>Actinomycetes</taxon>
        <taxon>Actinomycetales</taxon>
        <taxon>Actinomycetaceae</taxon>
        <taxon>Mobiluncus</taxon>
    </lineage>
</organism>
<evidence type="ECO:0000313" key="11">
    <source>
        <dbReference type="Proteomes" id="UP000582487"/>
    </source>
</evidence>
<dbReference type="PANTHER" id="PTHR43425:SF2">
    <property type="entry name" value="OXYGEN-INSENSITIVE NADPH NITROREDUCTASE"/>
    <property type="match status" value="1"/>
</dbReference>
<evidence type="ECO:0000256" key="5">
    <source>
        <dbReference type="PIRNR" id="PIRNR005426"/>
    </source>
</evidence>
<evidence type="ECO:0000313" key="12">
    <source>
        <dbReference type="Proteomes" id="UP001209486"/>
    </source>
</evidence>
<keyword evidence="3 5" id="KW-0288">FMN</keyword>
<sequence length="248" mass="27575">MNETVETLLSHRTIRKFENKPVPEDLMHTLFEVAMRTATSRATQNASIIRVKDQAKRQRLAEIGDQPYQAKAPEYLVFIADCARAAAVLQDLGHDPATAGSLDYFREGFTDAVLMCQSVASAAESLGLGTTMLGSILNQPAETIAVLNLPQYTFPVLGLVLGYPNQSPELKPRIPQDLRVMTDTYQAPVSWIDALAPYDQEMHRYYDLRSTNQREDTFTNQIVKKMGEFSHKDSLLTAALAAQGFHLG</sequence>
<evidence type="ECO:0000313" key="10">
    <source>
        <dbReference type="Proteomes" id="UP000255284"/>
    </source>
</evidence>
<dbReference type="EMBL" id="VSZY01000017">
    <property type="protein sequence ID" value="MCU9969503.1"/>
    <property type="molecule type" value="Genomic_DNA"/>
</dbReference>
<gene>
    <name evidence="9" type="primary">frp</name>
    <name evidence="7" type="ORF">FYZ43_08925</name>
    <name evidence="8" type="ORF">HHJ74_09970</name>
    <name evidence="9" type="ORF">NCTC11819_00656</name>
</gene>
<evidence type="ECO:0000256" key="3">
    <source>
        <dbReference type="ARBA" id="ARBA00022643"/>
    </source>
</evidence>
<dbReference type="EMBL" id="JABCUV010000014">
    <property type="protein sequence ID" value="NMW93997.1"/>
    <property type="molecule type" value="Genomic_DNA"/>
</dbReference>
<dbReference type="AlphaFoldDB" id="A0A2J9KNY0"/>
<evidence type="ECO:0000256" key="1">
    <source>
        <dbReference type="ARBA" id="ARBA00008366"/>
    </source>
</evidence>
<keyword evidence="4 5" id="KW-0560">Oxidoreductase</keyword>
<reference evidence="9 10" key="1">
    <citation type="submission" date="2018-06" db="EMBL/GenBank/DDBJ databases">
        <authorList>
            <consortium name="Pathogen Informatics"/>
            <person name="Doyle S."/>
        </authorList>
    </citation>
    <scope>NUCLEOTIDE SEQUENCE [LARGE SCALE GENOMIC DNA]</scope>
    <source>
        <strain evidence="9 10">NCTC11819</strain>
    </source>
</reference>
<evidence type="ECO:0000256" key="4">
    <source>
        <dbReference type="ARBA" id="ARBA00023002"/>
    </source>
</evidence>
<reference evidence="7 12" key="2">
    <citation type="submission" date="2019-08" db="EMBL/GenBank/DDBJ databases">
        <title>Comparison of rpoB and gyrB Sequences from Mobiluncus Species and Development of a Multiplex PCR Method for Clinical Detection of Mobiluncus curtisii and Mobiluncus mulieris.</title>
        <authorList>
            <person name="Yang L."/>
            <person name="Shen Y."/>
            <person name="Xu G."/>
            <person name="Shu L.-B."/>
            <person name="Hu J."/>
            <person name="Zhang R."/>
            <person name="Wang Y."/>
            <person name="Zhou H.-W."/>
            <person name="Zhang X."/>
        </authorList>
    </citation>
    <scope>NUCLEOTIDE SEQUENCE [LARGE SCALE GENOMIC DNA]</scope>
    <source>
        <strain evidence="7 12">M26</strain>
    </source>
</reference>
<dbReference type="Proteomes" id="UP000255284">
    <property type="component" value="Unassembled WGS sequence"/>
</dbReference>
<reference evidence="8 11" key="3">
    <citation type="submission" date="2020-04" db="EMBL/GenBank/DDBJ databases">
        <title>Antimicrobial susceptibility and clonality of vaginal-derived multi-drug resistant Mobiluncus isolates in China.</title>
        <authorList>
            <person name="Zhang X."/>
        </authorList>
    </citation>
    <scope>NUCLEOTIDE SEQUENCE [LARGE SCALE GENOMIC DNA]</scope>
    <source>
        <strain evidence="8 11">7</strain>
    </source>
</reference>
<dbReference type="Pfam" id="PF00881">
    <property type="entry name" value="Nitroreductase"/>
    <property type="match status" value="1"/>
</dbReference>
<dbReference type="Gene3D" id="3.40.109.10">
    <property type="entry name" value="NADH Oxidase"/>
    <property type="match status" value="1"/>
</dbReference>
<dbReference type="Proteomes" id="UP000582487">
    <property type="component" value="Unassembled WGS sequence"/>
</dbReference>
<accession>A0A2J9KNY0</accession>
<dbReference type="EC" id="1.6.99.-" evidence="9"/>
<dbReference type="PANTHER" id="PTHR43425">
    <property type="entry name" value="OXYGEN-INSENSITIVE NADPH NITROREDUCTASE"/>
    <property type="match status" value="1"/>
</dbReference>
<dbReference type="EMBL" id="UGGQ01000006">
    <property type="protein sequence ID" value="STO16107.1"/>
    <property type="molecule type" value="Genomic_DNA"/>
</dbReference>
<protein>
    <submittedName>
        <fullName evidence="7">NADPH-dependent oxidoreductase</fullName>
    </submittedName>
    <submittedName>
        <fullName evidence="9">NADPH-flavin oxidoreductase</fullName>
        <ecNumber evidence="9">1.6.99.-</ecNumber>
    </submittedName>
</protein>
<evidence type="ECO:0000313" key="8">
    <source>
        <dbReference type="EMBL" id="NMW93997.1"/>
    </source>
</evidence>
<keyword evidence="5" id="KW-0521">NADP</keyword>
<comment type="caution">
    <text evidence="9">The sequence shown here is derived from an EMBL/GenBank/DDBJ whole genome shotgun (WGS) entry which is preliminary data.</text>
</comment>
<dbReference type="GeneID" id="61167084"/>
<evidence type="ECO:0000313" key="9">
    <source>
        <dbReference type="EMBL" id="STO16107.1"/>
    </source>
</evidence>
<name>A0A2J9KNY0_9ACTO</name>
<dbReference type="PIRSF" id="PIRSF005426">
    <property type="entry name" value="Frp"/>
    <property type="match status" value="1"/>
</dbReference>
<dbReference type="InterPro" id="IPR000415">
    <property type="entry name" value="Nitroreductase-like"/>
</dbReference>
<dbReference type="GO" id="GO:0016491">
    <property type="term" value="F:oxidoreductase activity"/>
    <property type="evidence" value="ECO:0007669"/>
    <property type="project" value="UniProtKB-UniRule"/>
</dbReference>
<dbReference type="RefSeq" id="WP_004013282.1">
    <property type="nucleotide sequence ID" value="NZ_JABCUP010000019.1"/>
</dbReference>
<evidence type="ECO:0000256" key="2">
    <source>
        <dbReference type="ARBA" id="ARBA00022630"/>
    </source>
</evidence>
<keyword evidence="2 5" id="KW-0285">Flavoprotein</keyword>
<evidence type="ECO:0000313" key="7">
    <source>
        <dbReference type="EMBL" id="MCU9969503.1"/>
    </source>
</evidence>
<dbReference type="OrthoDB" id="3181400at2"/>
<dbReference type="Proteomes" id="UP001209486">
    <property type="component" value="Unassembled WGS sequence"/>
</dbReference>
<dbReference type="InterPro" id="IPR029479">
    <property type="entry name" value="Nitroreductase"/>
</dbReference>
<evidence type="ECO:0000259" key="6">
    <source>
        <dbReference type="Pfam" id="PF00881"/>
    </source>
</evidence>
<feature type="domain" description="Nitroreductase" evidence="6">
    <location>
        <begin position="10"/>
        <end position="163"/>
    </location>
</feature>
<dbReference type="SUPFAM" id="SSF55469">
    <property type="entry name" value="FMN-dependent nitroreductase-like"/>
    <property type="match status" value="1"/>
</dbReference>
<dbReference type="InterPro" id="IPR016446">
    <property type="entry name" value="Flavin_OxRdtase_Frp"/>
</dbReference>
<proteinExistence type="inferred from homology"/>